<protein>
    <submittedName>
        <fullName evidence="1">Uncharacterized protein</fullName>
    </submittedName>
</protein>
<dbReference type="VEuPathDB" id="FungiDB:CJI96_0001443"/>
<dbReference type="VEuPathDB" id="FungiDB:CJJ09_001967"/>
<evidence type="ECO:0000313" key="1">
    <source>
        <dbReference type="EMBL" id="KND97328.1"/>
    </source>
</evidence>
<reference evidence="2" key="1">
    <citation type="journal article" date="2015" name="BMC Genomics">
        <title>Draft genome of a commonly misdiagnosed multidrug resistant pathogen Candida auris.</title>
        <authorList>
            <person name="Chatterjee S."/>
            <person name="Alampalli S.V."/>
            <person name="Nageshan R.K."/>
            <person name="Chettiar S.T."/>
            <person name="Joshi S."/>
            <person name="Tatu U.S."/>
        </authorList>
    </citation>
    <scope>NUCLEOTIDE SEQUENCE [LARGE SCALE GENOMIC DNA]</scope>
    <source>
        <strain evidence="2">6684</strain>
    </source>
</reference>
<dbReference type="AlphaFoldDB" id="A0A0L0NTG2"/>
<organism evidence="1 2">
    <name type="scientific">Candidozyma auris</name>
    <name type="common">Yeast</name>
    <name type="synonym">Candida auris</name>
    <dbReference type="NCBI Taxonomy" id="498019"/>
    <lineage>
        <taxon>Eukaryota</taxon>
        <taxon>Fungi</taxon>
        <taxon>Dikarya</taxon>
        <taxon>Ascomycota</taxon>
        <taxon>Saccharomycotina</taxon>
        <taxon>Pichiomycetes</taxon>
        <taxon>Metschnikowiaceae</taxon>
        <taxon>Candidozyma</taxon>
    </lineage>
</organism>
<dbReference type="VEuPathDB" id="FungiDB:CJJ07_003167"/>
<accession>A0A0L0NTG2</accession>
<dbReference type="VEuPathDB" id="FungiDB:QG37_05702"/>
<evidence type="ECO:0000313" key="2">
    <source>
        <dbReference type="Proteomes" id="UP000037122"/>
    </source>
</evidence>
<dbReference type="VEuPathDB" id="FungiDB:B9J08_000006"/>
<comment type="caution">
    <text evidence="1">The sequence shown here is derived from an EMBL/GenBank/DDBJ whole genome shotgun (WGS) entry which is preliminary data.</text>
</comment>
<dbReference type="Proteomes" id="UP000037122">
    <property type="component" value="Unassembled WGS sequence"/>
</dbReference>
<sequence length="270" mass="31664">MTDMETFYKEGLKEVEPKLIGPENFSLWKNNLFMEIHYEHPYVWKLVNEGDEAVKKEVKDFEKVKKEADEILDARVKSGVDESLKDAEPFKNTRITTDNFSKEIDSRFSDASPENRAKALIYWFSAMTGKTRKVQDKSQDMMLKFVLLVDDYEELLLEVYFHYEIPFDVFVKMLTDGQKFHEKNKDPSWIAQELVIEYEKTNTLKQRSTPIKAARWVAPSTAYGKPGEPIDYMSHSRVHFEENAVDKLGDYEPNPERTFRLKFDDSGVEK</sequence>
<dbReference type="EMBL" id="LGST01000041">
    <property type="protein sequence ID" value="KND97328.1"/>
    <property type="molecule type" value="Genomic_DNA"/>
</dbReference>
<dbReference type="VEuPathDB" id="FungiDB:CJI97_000013"/>
<name>A0A0L0NTG2_CANAR</name>
<gene>
    <name evidence="1" type="ORF">QG37_05702</name>
</gene>
<proteinExistence type="predicted"/>